<dbReference type="PANTHER" id="PTHR47660">
    <property type="entry name" value="TRANSCRIPTION FACTOR WITH C2H2 AND ZN(2)-CYS(6) DNA BINDING DOMAIN (EUROFUNG)-RELATED-RELATED"/>
    <property type="match status" value="1"/>
</dbReference>
<evidence type="ECO:0000256" key="5">
    <source>
        <dbReference type="ARBA" id="ARBA00023242"/>
    </source>
</evidence>
<evidence type="ECO:0000256" key="2">
    <source>
        <dbReference type="ARBA" id="ARBA00022833"/>
    </source>
</evidence>
<dbReference type="Pfam" id="PF04082">
    <property type="entry name" value="Fungal_trans"/>
    <property type="match status" value="1"/>
</dbReference>
<keyword evidence="5" id="KW-0539">Nucleus</keyword>
<dbReference type="CDD" id="cd12148">
    <property type="entry name" value="fungal_TF_MHR"/>
    <property type="match status" value="1"/>
</dbReference>
<reference evidence="8" key="1">
    <citation type="submission" date="2020-02" db="EMBL/GenBank/DDBJ databases">
        <title>Identification and distribution of gene clusters putatively required for synthesis of sphingolipid metabolism inhibitors in phylogenetically diverse species of the filamentous fungus Fusarium.</title>
        <authorList>
            <person name="Kim H.-S."/>
            <person name="Busman M."/>
            <person name="Brown D.W."/>
            <person name="Divon H."/>
            <person name="Uhlig S."/>
            <person name="Proctor R.H."/>
        </authorList>
    </citation>
    <scope>NUCLEOTIDE SEQUENCE [LARGE SCALE GENOMIC DNA]</scope>
    <source>
        <strain evidence="8">NRRL 39464</strain>
    </source>
</reference>
<keyword evidence="4" id="KW-0804">Transcription</keyword>
<feature type="domain" description="Zn(2)-C6 fungal-type" evidence="7">
    <location>
        <begin position="59"/>
        <end position="88"/>
    </location>
</feature>
<dbReference type="CDD" id="cd00067">
    <property type="entry name" value="GAL4"/>
    <property type="match status" value="1"/>
</dbReference>
<dbReference type="Gene3D" id="4.10.240.10">
    <property type="entry name" value="Zn(2)-C6 fungal-type DNA-binding domain"/>
    <property type="match status" value="1"/>
</dbReference>
<evidence type="ECO:0000313" key="9">
    <source>
        <dbReference type="Proteomes" id="UP000558688"/>
    </source>
</evidence>
<evidence type="ECO:0000313" key="8">
    <source>
        <dbReference type="EMBL" id="KAF5258797.1"/>
    </source>
</evidence>
<name>A0A8H5A6W8_FUSOX</name>
<evidence type="ECO:0000259" key="7">
    <source>
        <dbReference type="PROSITE" id="PS50048"/>
    </source>
</evidence>
<dbReference type="Proteomes" id="UP000558688">
    <property type="component" value="Unassembled WGS sequence"/>
</dbReference>
<dbReference type="Pfam" id="PF00172">
    <property type="entry name" value="Zn_clus"/>
    <property type="match status" value="1"/>
</dbReference>
<dbReference type="InterPro" id="IPR007219">
    <property type="entry name" value="XnlR_reg_dom"/>
</dbReference>
<dbReference type="GO" id="GO:0000981">
    <property type="term" value="F:DNA-binding transcription factor activity, RNA polymerase II-specific"/>
    <property type="evidence" value="ECO:0007669"/>
    <property type="project" value="InterPro"/>
</dbReference>
<organism evidence="8 9">
    <name type="scientific">Fusarium oxysporum</name>
    <name type="common">Fusarium vascular wilt</name>
    <dbReference type="NCBI Taxonomy" id="5507"/>
    <lineage>
        <taxon>Eukaryota</taxon>
        <taxon>Fungi</taxon>
        <taxon>Dikarya</taxon>
        <taxon>Ascomycota</taxon>
        <taxon>Pezizomycotina</taxon>
        <taxon>Sordariomycetes</taxon>
        <taxon>Hypocreomycetidae</taxon>
        <taxon>Hypocreales</taxon>
        <taxon>Nectriaceae</taxon>
        <taxon>Fusarium</taxon>
        <taxon>Fusarium oxysporum species complex</taxon>
    </lineage>
</organism>
<evidence type="ECO:0000256" key="4">
    <source>
        <dbReference type="ARBA" id="ARBA00023163"/>
    </source>
</evidence>
<dbReference type="EMBL" id="JAAFOW010001897">
    <property type="protein sequence ID" value="KAF5258797.1"/>
    <property type="molecule type" value="Genomic_DNA"/>
</dbReference>
<dbReference type="SMART" id="SM00066">
    <property type="entry name" value="GAL4"/>
    <property type="match status" value="1"/>
</dbReference>
<evidence type="ECO:0000256" key="1">
    <source>
        <dbReference type="ARBA" id="ARBA00022723"/>
    </source>
</evidence>
<evidence type="ECO:0000256" key="3">
    <source>
        <dbReference type="ARBA" id="ARBA00023015"/>
    </source>
</evidence>
<sequence>MIFTASGNNWNAAADLTSTGSDATSAVYALRCKLQAHRIEHADGAGILASASTARRNQACSNCALAKQRCIGGNPCERCVLRKLSCQYRSQTISPASSGRRGAADTDRHALDVQLPASTGSLGDDSCPTAIEDPSSVGRSSGPGLQANDDQPGSGDLRVDESSTLAGNYHLEGTMAAFDHNNDLFHGLPWLMNDVPSYNSLCWVTDYPDPLYQDFSYLSSTDLEPSRSAALASGSTAYSQSYHDVPLRDAHASRMNGAVDATRAQSSQHNQRINQDPDALLPALTVEDENVVHAQLFGYLRHTPHNAFQRVADFYTEQNPCASPFMDELTFQTFLELYFEHFADQFPFLHVTVLEDDDISWVLLLAVAVVGAQFSGLKNAPLFANILQDLLNSAVKMQCPEIPSSTDLTWAQIILLRDICLLFNGDKKLQVVRQYEKNKLITLSRVLRSHNPEPFLSTEQILEQSLPEQAWKRWVAAESRIRLFHSVYFLECLQFVFHDIRPSVELTDLTKTLPCEDSIWKCQNEEEWRPVQVEGRHEQSPFSCPSLLDWKNAQKGDDYLKKLLFVYLYTEERLTMERFRNSPFRQVLFPSTSLAQSQQQQAGFSHVDPRGLLKSMRSSVTGELGLLHPVQKSSLPVEPVPRDQDVLYVLIHLLRDVPMGSLLAFAGWQVDDAQVEAAKLELSEWTFQHEQVARQCLLHAVTIFNILRTKHPFAAHDPLSLLTATLYIWMFDQLIQKEGREDISKPTIRSHRQADRPAFERWVDEGGAARIHIPGVGIFGGKDGRTRLLQELRRILLSRTEWSRVCQVIAKAVTHLLQEQRPRFEEDVASESIVCASDARSGTYVAD</sequence>
<keyword evidence="1" id="KW-0479">Metal-binding</keyword>
<dbReference type="SUPFAM" id="SSF57701">
    <property type="entry name" value="Zn2/Cys6 DNA-binding domain"/>
    <property type="match status" value="1"/>
</dbReference>
<dbReference type="GO" id="GO:0006351">
    <property type="term" value="P:DNA-templated transcription"/>
    <property type="evidence" value="ECO:0007669"/>
    <property type="project" value="InterPro"/>
</dbReference>
<dbReference type="PROSITE" id="PS50048">
    <property type="entry name" value="ZN2_CY6_FUNGAL_2"/>
    <property type="match status" value="1"/>
</dbReference>
<dbReference type="InterPro" id="IPR036864">
    <property type="entry name" value="Zn2-C6_fun-type_DNA-bd_sf"/>
</dbReference>
<feature type="region of interest" description="Disordered" evidence="6">
    <location>
        <begin position="116"/>
        <end position="161"/>
    </location>
</feature>
<dbReference type="InterPro" id="IPR001138">
    <property type="entry name" value="Zn2Cys6_DnaBD"/>
</dbReference>
<protein>
    <recommendedName>
        <fullName evidence="7">Zn(2)-C6 fungal-type domain-containing protein</fullName>
    </recommendedName>
</protein>
<gene>
    <name evidence="8" type="ORF">FOXYS1_10615</name>
</gene>
<dbReference type="AlphaFoldDB" id="A0A8H5A6W8"/>
<dbReference type="GO" id="GO:0003677">
    <property type="term" value="F:DNA binding"/>
    <property type="evidence" value="ECO:0007669"/>
    <property type="project" value="InterPro"/>
</dbReference>
<dbReference type="GO" id="GO:0008270">
    <property type="term" value="F:zinc ion binding"/>
    <property type="evidence" value="ECO:0007669"/>
    <property type="project" value="InterPro"/>
</dbReference>
<evidence type="ECO:0000256" key="6">
    <source>
        <dbReference type="SAM" id="MobiDB-lite"/>
    </source>
</evidence>
<comment type="caution">
    <text evidence="8">The sequence shown here is derived from an EMBL/GenBank/DDBJ whole genome shotgun (WGS) entry which is preliminary data.</text>
</comment>
<accession>A0A8H5A6W8</accession>
<keyword evidence="3" id="KW-0805">Transcription regulation</keyword>
<keyword evidence="2" id="KW-0862">Zinc</keyword>
<proteinExistence type="predicted"/>